<gene>
    <name evidence="4" type="ORF">SVUK_LOCUS3357</name>
</gene>
<feature type="region of interest" description="Disordered" evidence="2">
    <location>
        <begin position="1"/>
        <end position="59"/>
    </location>
</feature>
<dbReference type="PANTHER" id="PTHR13523">
    <property type="entry name" value="COILED-COIL-HELIX-COILED-COIL-HELIX DOMAIN CONTAINING 2/NUR77"/>
    <property type="match status" value="1"/>
</dbReference>
<dbReference type="AlphaFoldDB" id="A0A3P7IN12"/>
<dbReference type="Proteomes" id="UP000270094">
    <property type="component" value="Unassembled WGS sequence"/>
</dbReference>
<evidence type="ECO:0000259" key="3">
    <source>
        <dbReference type="Pfam" id="PF06747"/>
    </source>
</evidence>
<organism evidence="4 5">
    <name type="scientific">Strongylus vulgaris</name>
    <name type="common">Blood worm</name>
    <dbReference type="NCBI Taxonomy" id="40348"/>
    <lineage>
        <taxon>Eukaryota</taxon>
        <taxon>Metazoa</taxon>
        <taxon>Ecdysozoa</taxon>
        <taxon>Nematoda</taxon>
        <taxon>Chromadorea</taxon>
        <taxon>Rhabditida</taxon>
        <taxon>Rhabditina</taxon>
        <taxon>Rhabditomorpha</taxon>
        <taxon>Strongyloidea</taxon>
        <taxon>Strongylidae</taxon>
        <taxon>Strongylus</taxon>
    </lineage>
</organism>
<evidence type="ECO:0000256" key="1">
    <source>
        <dbReference type="ARBA" id="ARBA00023157"/>
    </source>
</evidence>
<dbReference type="GO" id="GO:0005634">
    <property type="term" value="C:nucleus"/>
    <property type="evidence" value="ECO:0007669"/>
    <property type="project" value="TreeGrafter"/>
</dbReference>
<dbReference type="GO" id="GO:0005739">
    <property type="term" value="C:mitochondrion"/>
    <property type="evidence" value="ECO:0007669"/>
    <property type="project" value="TreeGrafter"/>
</dbReference>
<reference evidence="4 5" key="1">
    <citation type="submission" date="2018-11" db="EMBL/GenBank/DDBJ databases">
        <authorList>
            <consortium name="Pathogen Informatics"/>
        </authorList>
    </citation>
    <scope>NUCLEOTIDE SEQUENCE [LARGE SCALE GENOMIC DNA]</scope>
</reference>
<proteinExistence type="predicted"/>
<evidence type="ECO:0000256" key="2">
    <source>
        <dbReference type="SAM" id="MobiDB-lite"/>
    </source>
</evidence>
<dbReference type="Pfam" id="PF06747">
    <property type="entry name" value="CHCH"/>
    <property type="match status" value="1"/>
</dbReference>
<accession>A0A3P7IN12</accession>
<keyword evidence="5" id="KW-1185">Reference proteome</keyword>
<sequence length="153" mass="15473">MVRRRTASPRPSPPVHSAPRPTMRSAPAPTPAPMSSMPTRTAAPMGAAPHPMPGAPAQPGLMAQMAATAGGVAIGSAVGHAVGGMFTGGGGSSETAPAQAAPVPAGAPQGQAYANPCEFEWKQFIECTQAQSDVSLCNGFNEAFKQCKARYVS</sequence>
<evidence type="ECO:0000313" key="4">
    <source>
        <dbReference type="EMBL" id="VDM68359.1"/>
    </source>
</evidence>
<feature type="compositionally biased region" description="Low complexity" evidence="2">
    <location>
        <begin position="96"/>
        <end position="107"/>
    </location>
</feature>
<dbReference type="InterPro" id="IPR055304">
    <property type="entry name" value="CHCHD2/10-like"/>
</dbReference>
<dbReference type="EMBL" id="UYYB01008541">
    <property type="protein sequence ID" value="VDM68359.1"/>
    <property type="molecule type" value="Genomic_DNA"/>
</dbReference>
<feature type="region of interest" description="Disordered" evidence="2">
    <location>
        <begin position="83"/>
        <end position="107"/>
    </location>
</feature>
<evidence type="ECO:0000313" key="5">
    <source>
        <dbReference type="Proteomes" id="UP000270094"/>
    </source>
</evidence>
<dbReference type="OrthoDB" id="1106148at2759"/>
<feature type="compositionally biased region" description="Low complexity" evidence="2">
    <location>
        <begin position="17"/>
        <end position="49"/>
    </location>
</feature>
<dbReference type="InterPro" id="IPR010625">
    <property type="entry name" value="CHCH"/>
</dbReference>
<name>A0A3P7IN12_STRVU</name>
<feature type="compositionally biased region" description="Gly residues" evidence="2">
    <location>
        <begin position="83"/>
        <end position="92"/>
    </location>
</feature>
<keyword evidence="1" id="KW-1015">Disulfide bond</keyword>
<dbReference type="PROSITE" id="PS51808">
    <property type="entry name" value="CHCH"/>
    <property type="match status" value="1"/>
</dbReference>
<protein>
    <recommendedName>
        <fullName evidence="3">CHCH domain-containing protein</fullName>
    </recommendedName>
</protein>
<dbReference type="GO" id="GO:0007005">
    <property type="term" value="P:mitochondrion organization"/>
    <property type="evidence" value="ECO:0007669"/>
    <property type="project" value="InterPro"/>
</dbReference>
<dbReference type="PANTHER" id="PTHR13523:SF2">
    <property type="entry name" value="COILED-COIL-HELIX-COILED-COIL-HELIX DOMAIN CONTAINING 2, ISOFORM A-RELATED"/>
    <property type="match status" value="1"/>
</dbReference>
<feature type="domain" description="CHCH" evidence="3">
    <location>
        <begin position="117"/>
        <end position="149"/>
    </location>
</feature>